<protein>
    <submittedName>
        <fullName evidence="2">Uncharacterized protein</fullName>
    </submittedName>
</protein>
<dbReference type="Proteomes" id="UP001066276">
    <property type="component" value="Chromosome 1_1"/>
</dbReference>
<accession>A0AAV7X280</accession>
<reference evidence="2" key="1">
    <citation type="journal article" date="2022" name="bioRxiv">
        <title>Sequencing and chromosome-scale assembly of the giantPleurodeles waltlgenome.</title>
        <authorList>
            <person name="Brown T."/>
            <person name="Elewa A."/>
            <person name="Iarovenko S."/>
            <person name="Subramanian E."/>
            <person name="Araus A.J."/>
            <person name="Petzold A."/>
            <person name="Susuki M."/>
            <person name="Suzuki K.-i.T."/>
            <person name="Hayashi T."/>
            <person name="Toyoda A."/>
            <person name="Oliveira C."/>
            <person name="Osipova E."/>
            <person name="Leigh N.D."/>
            <person name="Simon A."/>
            <person name="Yun M.H."/>
        </authorList>
    </citation>
    <scope>NUCLEOTIDE SEQUENCE</scope>
    <source>
        <strain evidence="2">20211129_DDA</strain>
        <tissue evidence="2">Liver</tissue>
    </source>
</reference>
<evidence type="ECO:0000313" key="3">
    <source>
        <dbReference type="Proteomes" id="UP001066276"/>
    </source>
</evidence>
<dbReference type="AlphaFoldDB" id="A0AAV7X280"/>
<sequence length="98" mass="10386">MWGTPAARNDETSDLRATIGAEGEARLAARTTGEGPAEGGGLGGLPGCWAATIKYNGRGLWRCTGGLLGSRDPTPTDTRDTKRQARRFNILLNGHYAQ</sequence>
<evidence type="ECO:0000256" key="1">
    <source>
        <dbReference type="SAM" id="MobiDB-lite"/>
    </source>
</evidence>
<feature type="region of interest" description="Disordered" evidence="1">
    <location>
        <begin position="1"/>
        <end position="45"/>
    </location>
</feature>
<dbReference type="EMBL" id="JANPWB010000001">
    <property type="protein sequence ID" value="KAJ1219062.1"/>
    <property type="molecule type" value="Genomic_DNA"/>
</dbReference>
<keyword evidence="3" id="KW-1185">Reference proteome</keyword>
<organism evidence="2 3">
    <name type="scientific">Pleurodeles waltl</name>
    <name type="common">Iberian ribbed newt</name>
    <dbReference type="NCBI Taxonomy" id="8319"/>
    <lineage>
        <taxon>Eukaryota</taxon>
        <taxon>Metazoa</taxon>
        <taxon>Chordata</taxon>
        <taxon>Craniata</taxon>
        <taxon>Vertebrata</taxon>
        <taxon>Euteleostomi</taxon>
        <taxon>Amphibia</taxon>
        <taxon>Batrachia</taxon>
        <taxon>Caudata</taxon>
        <taxon>Salamandroidea</taxon>
        <taxon>Salamandridae</taxon>
        <taxon>Pleurodelinae</taxon>
        <taxon>Pleurodeles</taxon>
    </lineage>
</organism>
<feature type="compositionally biased region" description="Gly residues" evidence="1">
    <location>
        <begin position="36"/>
        <end position="45"/>
    </location>
</feature>
<proteinExistence type="predicted"/>
<comment type="caution">
    <text evidence="2">The sequence shown here is derived from an EMBL/GenBank/DDBJ whole genome shotgun (WGS) entry which is preliminary data.</text>
</comment>
<name>A0AAV7X280_PLEWA</name>
<evidence type="ECO:0000313" key="2">
    <source>
        <dbReference type="EMBL" id="KAJ1219062.1"/>
    </source>
</evidence>
<gene>
    <name evidence="2" type="ORF">NDU88_006633</name>
</gene>